<dbReference type="InterPro" id="IPR014871">
    <property type="entry name" value="dUTPase/dCTP_pyrophosphatase"/>
</dbReference>
<dbReference type="RefSeq" id="WP_338452217.1">
    <property type="nucleotide sequence ID" value="NZ_CP137640.1"/>
</dbReference>
<dbReference type="Proteomes" id="UP001357223">
    <property type="component" value="Chromosome"/>
</dbReference>
<keyword evidence="2" id="KW-1185">Reference proteome</keyword>
<dbReference type="SUPFAM" id="SSF101386">
    <property type="entry name" value="all-alpha NTP pyrophosphatases"/>
    <property type="match status" value="1"/>
</dbReference>
<protein>
    <submittedName>
        <fullName evidence="1">dUTP diphosphatase</fullName>
    </submittedName>
</protein>
<gene>
    <name evidence="1" type="ORF">R4Z09_10210</name>
</gene>
<reference evidence="1 2" key="1">
    <citation type="submission" date="2023-10" db="EMBL/GenBank/DDBJ databases">
        <title>Niallia locisalis sp.nov. isolated from a salt pond sample.</title>
        <authorList>
            <person name="Li X.-J."/>
            <person name="Dong L."/>
        </authorList>
    </citation>
    <scope>NUCLEOTIDE SEQUENCE [LARGE SCALE GENOMIC DNA]</scope>
    <source>
        <strain evidence="1 2">DSM 29761</strain>
    </source>
</reference>
<dbReference type="Pfam" id="PF08761">
    <property type="entry name" value="dUTPase_2"/>
    <property type="match status" value="1"/>
</dbReference>
<dbReference type="EMBL" id="CP137640">
    <property type="protein sequence ID" value="WVX83332.1"/>
    <property type="molecule type" value="Genomic_DNA"/>
</dbReference>
<evidence type="ECO:0000313" key="2">
    <source>
        <dbReference type="Proteomes" id="UP001357223"/>
    </source>
</evidence>
<proteinExistence type="predicted"/>
<evidence type="ECO:0000313" key="1">
    <source>
        <dbReference type="EMBL" id="WVX83332.1"/>
    </source>
</evidence>
<dbReference type="CDD" id="cd11527">
    <property type="entry name" value="NTP-PPase_dUTPase"/>
    <property type="match status" value="1"/>
</dbReference>
<accession>A0ABZ2CMX2</accession>
<dbReference type="Gene3D" id="1.10.4010.10">
    <property type="entry name" value="Type II deoxyuridine triphosphatase"/>
    <property type="match status" value="1"/>
</dbReference>
<dbReference type="InterPro" id="IPR016947">
    <property type="entry name" value="UCP030140"/>
</dbReference>
<sequence>MNIKKLCQMQKVLDERIVKEHKLEGKDLEENIILALLVEISELANETRCFKHWSTKGPSENHVLLEEYVDSLHFFLSIANHNGYNVDRLLEVYTRDFKQTRDAMTLVSSFINVTEKVVTMKTANDAFHYIDAFAAYIDLGKILGFTWEEIQQAYVRKNEINHQRQDNGY</sequence>
<organism evidence="1 2">
    <name type="scientific">Niallia oryzisoli</name>
    <dbReference type="NCBI Taxonomy" id="1737571"/>
    <lineage>
        <taxon>Bacteria</taxon>
        <taxon>Bacillati</taxon>
        <taxon>Bacillota</taxon>
        <taxon>Bacilli</taxon>
        <taxon>Bacillales</taxon>
        <taxon>Bacillaceae</taxon>
        <taxon>Niallia</taxon>
    </lineage>
</organism>
<dbReference type="PIRSF" id="PIRSF030140">
    <property type="entry name" value="UCP030140"/>
    <property type="match status" value="1"/>
</dbReference>
<name>A0ABZ2CMX2_9BACI</name>